<evidence type="ECO:0000313" key="3">
    <source>
        <dbReference type="Proteomes" id="UP001157006"/>
    </source>
</evidence>
<dbReference type="AlphaFoldDB" id="A0AAV0YYW8"/>
<dbReference type="EMBL" id="OX451736">
    <property type="protein sequence ID" value="CAI8590389.1"/>
    <property type="molecule type" value="Genomic_DNA"/>
</dbReference>
<protein>
    <submittedName>
        <fullName evidence="2">Uncharacterized protein</fullName>
    </submittedName>
</protein>
<gene>
    <name evidence="2" type="ORF">VFH_I438880</name>
</gene>
<keyword evidence="1" id="KW-1133">Transmembrane helix</keyword>
<evidence type="ECO:0000256" key="1">
    <source>
        <dbReference type="SAM" id="Phobius"/>
    </source>
</evidence>
<dbReference type="Proteomes" id="UP001157006">
    <property type="component" value="Chromosome 1L"/>
</dbReference>
<evidence type="ECO:0000313" key="2">
    <source>
        <dbReference type="EMBL" id="CAI8590389.1"/>
    </source>
</evidence>
<feature type="transmembrane region" description="Helical" evidence="1">
    <location>
        <begin position="123"/>
        <end position="143"/>
    </location>
</feature>
<accession>A0AAV0YYW8</accession>
<name>A0AAV0YYW8_VICFA</name>
<keyword evidence="3" id="KW-1185">Reference proteome</keyword>
<keyword evidence="1" id="KW-0472">Membrane</keyword>
<feature type="transmembrane region" description="Helical" evidence="1">
    <location>
        <begin position="21"/>
        <end position="42"/>
    </location>
</feature>
<proteinExistence type="predicted"/>
<reference evidence="2 3" key="1">
    <citation type="submission" date="2023-01" db="EMBL/GenBank/DDBJ databases">
        <authorList>
            <person name="Kreplak J."/>
        </authorList>
    </citation>
    <scope>NUCLEOTIDE SEQUENCE [LARGE SCALE GENOMIC DNA]</scope>
</reference>
<keyword evidence="1" id="KW-0812">Transmembrane</keyword>
<feature type="transmembrane region" description="Helical" evidence="1">
    <location>
        <begin position="92"/>
        <end position="111"/>
    </location>
</feature>
<sequence>MMNRNIFSFLFMMSGLNFLNGDIDVVIFGFLLVAVKCIMFFLLDVKKISPLLCVNCFSYNSKRMKLLGGKESGLEHLCYAVSLLFCYSSDLAYIYIYIYAILGCMFAAIFDRFWPLMDSLWRAAMQSILTAFWPLVIVLFFFVM</sequence>
<organism evidence="2 3">
    <name type="scientific">Vicia faba</name>
    <name type="common">Broad bean</name>
    <name type="synonym">Faba vulgaris</name>
    <dbReference type="NCBI Taxonomy" id="3906"/>
    <lineage>
        <taxon>Eukaryota</taxon>
        <taxon>Viridiplantae</taxon>
        <taxon>Streptophyta</taxon>
        <taxon>Embryophyta</taxon>
        <taxon>Tracheophyta</taxon>
        <taxon>Spermatophyta</taxon>
        <taxon>Magnoliopsida</taxon>
        <taxon>eudicotyledons</taxon>
        <taxon>Gunneridae</taxon>
        <taxon>Pentapetalae</taxon>
        <taxon>rosids</taxon>
        <taxon>fabids</taxon>
        <taxon>Fabales</taxon>
        <taxon>Fabaceae</taxon>
        <taxon>Papilionoideae</taxon>
        <taxon>50 kb inversion clade</taxon>
        <taxon>NPAAA clade</taxon>
        <taxon>Hologalegina</taxon>
        <taxon>IRL clade</taxon>
        <taxon>Fabeae</taxon>
        <taxon>Vicia</taxon>
    </lineage>
</organism>